<dbReference type="SUPFAM" id="SSF54197">
    <property type="entry name" value="HIT-like"/>
    <property type="match status" value="2"/>
</dbReference>
<comment type="similarity">
    <text evidence="4 15">Belongs to the galactose-1-phosphate uridylyltransferase type 1 family.</text>
</comment>
<keyword evidence="11 15" id="KW-0299">Galactose metabolism</keyword>
<dbReference type="PANTHER" id="PTHR11943">
    <property type="entry name" value="GALACTOSE-1-PHOSPHATE URIDYLYLTRANSFERASE"/>
    <property type="match status" value="1"/>
</dbReference>
<evidence type="ECO:0000256" key="7">
    <source>
        <dbReference type="ARBA" id="ARBA00022679"/>
    </source>
</evidence>
<keyword evidence="12 15" id="KW-0119">Carbohydrate metabolism</keyword>
<proteinExistence type="inferred from homology"/>
<comment type="pathway">
    <text evidence="3 15">Carbohydrate metabolism; galactose metabolism.</text>
</comment>
<feature type="active site" description="Tele-UMP-histidine intermediate" evidence="14">
    <location>
        <position position="187"/>
    </location>
</feature>
<evidence type="ECO:0000259" key="17">
    <source>
        <dbReference type="Pfam" id="PF01087"/>
    </source>
</evidence>
<name>A0A7J5BQU5_9MICO</name>
<evidence type="ECO:0000256" key="13">
    <source>
        <dbReference type="NCBIfam" id="TIGR00209"/>
    </source>
</evidence>
<comment type="caution">
    <text evidence="19">The sequence shown here is derived from an EMBL/GenBank/DDBJ whole genome shotgun (WGS) entry which is preliminary data.</text>
</comment>
<evidence type="ECO:0000256" key="5">
    <source>
        <dbReference type="ARBA" id="ARBA00012384"/>
    </source>
</evidence>
<dbReference type="RefSeq" id="WP_158041651.1">
    <property type="nucleotide sequence ID" value="NZ_JACCFV010000001.1"/>
</dbReference>
<evidence type="ECO:0000256" key="14">
    <source>
        <dbReference type="PIRSR" id="PIRSR000808-1"/>
    </source>
</evidence>
<organism evidence="19 20">
    <name type="scientific">Pseudoclavibacter chungangensis</name>
    <dbReference type="NCBI Taxonomy" id="587635"/>
    <lineage>
        <taxon>Bacteria</taxon>
        <taxon>Bacillati</taxon>
        <taxon>Actinomycetota</taxon>
        <taxon>Actinomycetes</taxon>
        <taxon>Micrococcales</taxon>
        <taxon>Microbacteriaceae</taxon>
        <taxon>Pseudoclavibacter</taxon>
    </lineage>
</organism>
<dbReference type="PROSITE" id="PS00117">
    <property type="entry name" value="GAL_P_UDP_TRANSF_I"/>
    <property type="match status" value="1"/>
</dbReference>
<feature type="region of interest" description="Disordered" evidence="16">
    <location>
        <begin position="14"/>
        <end position="46"/>
    </location>
</feature>
<dbReference type="GO" id="GO:0008270">
    <property type="term" value="F:zinc ion binding"/>
    <property type="evidence" value="ECO:0007669"/>
    <property type="project" value="InterPro"/>
</dbReference>
<dbReference type="NCBIfam" id="TIGR00209">
    <property type="entry name" value="galT_1"/>
    <property type="match status" value="1"/>
</dbReference>
<keyword evidence="9 15" id="KW-0479">Metal-binding</keyword>
<evidence type="ECO:0000256" key="9">
    <source>
        <dbReference type="ARBA" id="ARBA00022723"/>
    </source>
</evidence>
<evidence type="ECO:0000259" key="18">
    <source>
        <dbReference type="Pfam" id="PF02744"/>
    </source>
</evidence>
<evidence type="ECO:0000256" key="1">
    <source>
        <dbReference type="ARBA" id="ARBA00001107"/>
    </source>
</evidence>
<dbReference type="Gene3D" id="3.30.428.10">
    <property type="entry name" value="HIT-like"/>
    <property type="match status" value="2"/>
</dbReference>
<feature type="domain" description="Galactose-1-phosphate uridyl transferase C-terminal" evidence="18">
    <location>
        <begin position="211"/>
        <end position="351"/>
    </location>
</feature>
<dbReference type="GO" id="GO:0033499">
    <property type="term" value="P:galactose catabolic process via UDP-galactose, Leloir pathway"/>
    <property type="evidence" value="ECO:0007669"/>
    <property type="project" value="TreeGrafter"/>
</dbReference>
<dbReference type="EC" id="2.7.7.12" evidence="5 13"/>
<evidence type="ECO:0000256" key="10">
    <source>
        <dbReference type="ARBA" id="ARBA00022833"/>
    </source>
</evidence>
<evidence type="ECO:0000256" key="2">
    <source>
        <dbReference type="ARBA" id="ARBA00001947"/>
    </source>
</evidence>
<comment type="catalytic activity">
    <reaction evidence="1 15">
        <text>alpha-D-galactose 1-phosphate + UDP-alpha-D-glucose = alpha-D-glucose 1-phosphate + UDP-alpha-D-galactose</text>
        <dbReference type="Rhea" id="RHEA:13989"/>
        <dbReference type="ChEBI" id="CHEBI:58336"/>
        <dbReference type="ChEBI" id="CHEBI:58601"/>
        <dbReference type="ChEBI" id="CHEBI:58885"/>
        <dbReference type="ChEBI" id="CHEBI:66914"/>
        <dbReference type="EC" id="2.7.7.12"/>
    </reaction>
</comment>
<evidence type="ECO:0000256" key="3">
    <source>
        <dbReference type="ARBA" id="ARBA00004947"/>
    </source>
</evidence>
<dbReference type="Pfam" id="PF01087">
    <property type="entry name" value="GalP_UDP_transf"/>
    <property type="match status" value="1"/>
</dbReference>
<evidence type="ECO:0000256" key="6">
    <source>
        <dbReference type="ARBA" id="ARBA00016340"/>
    </source>
</evidence>
<dbReference type="InterPro" id="IPR036265">
    <property type="entry name" value="HIT-like_sf"/>
</dbReference>
<dbReference type="PIRSF" id="PIRSF000808">
    <property type="entry name" value="GalT"/>
    <property type="match status" value="1"/>
</dbReference>
<evidence type="ECO:0000256" key="15">
    <source>
        <dbReference type="RuleBase" id="RU000506"/>
    </source>
</evidence>
<evidence type="ECO:0000256" key="8">
    <source>
        <dbReference type="ARBA" id="ARBA00022695"/>
    </source>
</evidence>
<accession>A0A7J5BQU5</accession>
<dbReference type="Pfam" id="PF02744">
    <property type="entry name" value="GalP_UDP_tr_C"/>
    <property type="match status" value="1"/>
</dbReference>
<evidence type="ECO:0000256" key="11">
    <source>
        <dbReference type="ARBA" id="ARBA00023144"/>
    </source>
</evidence>
<dbReference type="EMBL" id="WBJZ01000021">
    <property type="protein sequence ID" value="KAB1653814.1"/>
    <property type="molecule type" value="Genomic_DNA"/>
</dbReference>
<keyword evidence="10" id="KW-0862">Zinc</keyword>
<dbReference type="PANTHER" id="PTHR11943:SF1">
    <property type="entry name" value="GALACTOSE-1-PHOSPHATE URIDYLYLTRANSFERASE"/>
    <property type="match status" value="1"/>
</dbReference>
<dbReference type="InterPro" id="IPR001937">
    <property type="entry name" value="GalP_UDPtransf1"/>
</dbReference>
<dbReference type="Proteomes" id="UP000467240">
    <property type="component" value="Unassembled WGS sequence"/>
</dbReference>
<dbReference type="GO" id="GO:0008108">
    <property type="term" value="F:UDP-glucose:hexose-1-phosphate uridylyltransferase activity"/>
    <property type="evidence" value="ECO:0007669"/>
    <property type="project" value="UniProtKB-UniRule"/>
</dbReference>
<reference evidence="19 20" key="1">
    <citation type="submission" date="2019-09" db="EMBL/GenBank/DDBJ databases">
        <title>Phylogeny of genus Pseudoclavibacter and closely related genus.</title>
        <authorList>
            <person name="Li Y."/>
        </authorList>
    </citation>
    <scope>NUCLEOTIDE SEQUENCE [LARGE SCALE GENOMIC DNA]</scope>
    <source>
        <strain evidence="19 20">DSM 23821</strain>
    </source>
</reference>
<dbReference type="OrthoDB" id="9769064at2"/>
<evidence type="ECO:0000313" key="20">
    <source>
        <dbReference type="Proteomes" id="UP000467240"/>
    </source>
</evidence>
<sequence length="362" mass="40342">MTRVTRTRMADGRELLYFDEDTSPAREPSVDTRELPPRPATPELRQDALTGEWITIATARQGRVHLPAAEFDPLAPQSADNPSEVPDDYEVAVFENRSPSFGPELGTPVPDTTGIHLAVPATGRCEVVCFAPDRTGSFSTQTVARARTVIDAWAHRTDELQRLEGIEQVFVFENRGVDVGVTLHHPHGQIYAYPYVTPRTKRVVEQRAKYGAALQAEVLAAELAGPRVVAETPHWAAFVPFAARWPLELHVMPKRQVPDLAALDEVERDELAILSIRLLGALDRRYDRTMPYIAAWHQAPVRHRDVHLTWQITSPLRAADRLKFLAGSEAAMGAWVGDIAPERQADALREALARFDAERPLP</sequence>
<keyword evidence="7 15" id="KW-0808">Transferase</keyword>
<dbReference type="GO" id="GO:0005737">
    <property type="term" value="C:cytoplasm"/>
    <property type="evidence" value="ECO:0007669"/>
    <property type="project" value="TreeGrafter"/>
</dbReference>
<dbReference type="InterPro" id="IPR019779">
    <property type="entry name" value="GalP_UDPtransf1_His-AS"/>
</dbReference>
<gene>
    <name evidence="19" type="primary">galT</name>
    <name evidence="19" type="ORF">F8O01_14390</name>
</gene>
<keyword evidence="8 15" id="KW-0548">Nucleotidyltransferase</keyword>
<keyword evidence="20" id="KW-1185">Reference proteome</keyword>
<evidence type="ECO:0000313" key="19">
    <source>
        <dbReference type="EMBL" id="KAB1653814.1"/>
    </source>
</evidence>
<protein>
    <recommendedName>
        <fullName evidence="6 13">Galactose-1-phosphate uridylyltransferase</fullName>
        <ecNumber evidence="5 13">2.7.7.12</ecNumber>
    </recommendedName>
</protein>
<evidence type="ECO:0000256" key="4">
    <source>
        <dbReference type="ARBA" id="ARBA00010951"/>
    </source>
</evidence>
<comment type="cofactor">
    <cofactor evidence="2">
        <name>Zn(2+)</name>
        <dbReference type="ChEBI" id="CHEBI:29105"/>
    </cofactor>
</comment>
<dbReference type="UniPathway" id="UPA00214"/>
<dbReference type="InterPro" id="IPR005849">
    <property type="entry name" value="GalP_Utransf_N"/>
</dbReference>
<dbReference type="InterPro" id="IPR005850">
    <property type="entry name" value="GalP_Utransf_C"/>
</dbReference>
<evidence type="ECO:0000256" key="12">
    <source>
        <dbReference type="ARBA" id="ARBA00023277"/>
    </source>
</evidence>
<dbReference type="AlphaFoldDB" id="A0A7J5BQU5"/>
<feature type="domain" description="Galactose-1-phosphate uridyl transferase N-terminal" evidence="17">
    <location>
        <begin position="70"/>
        <end position="196"/>
    </location>
</feature>
<evidence type="ECO:0000256" key="16">
    <source>
        <dbReference type="SAM" id="MobiDB-lite"/>
    </source>
</evidence>